<dbReference type="GO" id="GO:0005576">
    <property type="term" value="C:extracellular region"/>
    <property type="evidence" value="ECO:0007669"/>
    <property type="project" value="UniProtKB-SubCell"/>
</dbReference>
<keyword evidence="5" id="KW-1015">Disulfide bond</keyword>
<dbReference type="GO" id="GO:0005737">
    <property type="term" value="C:cytoplasm"/>
    <property type="evidence" value="ECO:0007669"/>
    <property type="project" value="UniProtKB-ARBA"/>
</dbReference>
<dbReference type="InterPro" id="IPR051428">
    <property type="entry name" value="Sphingo_Act-Surfact_Prot"/>
</dbReference>
<dbReference type="InterPro" id="IPR008138">
    <property type="entry name" value="SapB_2"/>
</dbReference>
<accession>A0AAV4VDT4</accession>
<dbReference type="PANTHER" id="PTHR11480">
    <property type="entry name" value="SAPOSIN-RELATED"/>
    <property type="match status" value="1"/>
</dbReference>
<dbReference type="FunFam" id="1.10.225.10:FF:000002">
    <property type="entry name" value="prosaposin isoform X2"/>
    <property type="match status" value="1"/>
</dbReference>
<dbReference type="GO" id="GO:0006629">
    <property type="term" value="P:lipid metabolic process"/>
    <property type="evidence" value="ECO:0007669"/>
    <property type="project" value="InterPro"/>
</dbReference>
<dbReference type="Pfam" id="PF03489">
    <property type="entry name" value="SapB_2"/>
    <property type="match status" value="1"/>
</dbReference>
<dbReference type="InterPro" id="IPR007856">
    <property type="entry name" value="SapB_1"/>
</dbReference>
<name>A0AAV4VDT4_CAEEX</name>
<dbReference type="AlphaFoldDB" id="A0AAV4VDT4"/>
<evidence type="ECO:0000256" key="2">
    <source>
        <dbReference type="ARBA" id="ARBA00022525"/>
    </source>
</evidence>
<reference evidence="8 9" key="1">
    <citation type="submission" date="2021-06" db="EMBL/GenBank/DDBJ databases">
        <title>Caerostris extrusa draft genome.</title>
        <authorList>
            <person name="Kono N."/>
            <person name="Arakawa K."/>
        </authorList>
    </citation>
    <scope>NUCLEOTIDE SEQUENCE [LARGE SCALE GENOMIC DNA]</scope>
</reference>
<evidence type="ECO:0000256" key="3">
    <source>
        <dbReference type="ARBA" id="ARBA00022729"/>
    </source>
</evidence>
<sequence>MLPPIKRIGHQGMCTLMGLCSNQACTKTPLIKVVPAREAHRKIPLMKLRPAHRLPNLESFPLVRLVPAEFTSKKQMKNTNDIAPICIIFFELLEKLKSLTPLLKDWVYPFKCSRKIPIVPSARPSLSILKKKSMERTAKDGVRNAFGNVCEKWMIEYPEHCHRIINMYSLKMQMAIAKGISFDDLCAEVKVCALEEDKSGELNVKVIPKIGESPFCDLCKEAFNEVEKTLKDPAIKQKLKDSLDQVCNMLPKSFQDDCKNFVNQNVDALIDILEQELAPDSICPALKLCGSKKITKVPKRVKDLECDVCKDVVSSLRTKLQDPASKEEIYCIIF</sequence>
<dbReference type="PROSITE" id="PS50015">
    <property type="entry name" value="SAP_B"/>
    <property type="match status" value="1"/>
</dbReference>
<evidence type="ECO:0000256" key="1">
    <source>
        <dbReference type="ARBA" id="ARBA00004613"/>
    </source>
</evidence>
<protein>
    <submittedName>
        <fullName evidence="8">Prosaposin</fullName>
    </submittedName>
</protein>
<dbReference type="Pfam" id="PF05184">
    <property type="entry name" value="SapB_1"/>
    <property type="match status" value="1"/>
</dbReference>
<dbReference type="InterPro" id="IPR011001">
    <property type="entry name" value="Saposin-like"/>
</dbReference>
<proteinExistence type="predicted"/>
<evidence type="ECO:0000256" key="5">
    <source>
        <dbReference type="ARBA" id="ARBA00023157"/>
    </source>
</evidence>
<keyword evidence="6" id="KW-0325">Glycoprotein</keyword>
<gene>
    <name evidence="8" type="primary">PSAP_2</name>
    <name evidence="8" type="ORF">CEXT_229021</name>
</gene>
<evidence type="ECO:0000259" key="7">
    <source>
        <dbReference type="PROSITE" id="PS50015"/>
    </source>
</evidence>
<comment type="caution">
    <text evidence="8">The sequence shown here is derived from an EMBL/GenBank/DDBJ whole genome shotgun (WGS) entry which is preliminary data.</text>
</comment>
<dbReference type="EMBL" id="BPLR01014263">
    <property type="protein sequence ID" value="GIY67635.1"/>
    <property type="molecule type" value="Genomic_DNA"/>
</dbReference>
<feature type="domain" description="Saposin B-type" evidence="7">
    <location>
        <begin position="212"/>
        <end position="293"/>
    </location>
</feature>
<evidence type="ECO:0000313" key="9">
    <source>
        <dbReference type="Proteomes" id="UP001054945"/>
    </source>
</evidence>
<dbReference type="SUPFAM" id="SSF47862">
    <property type="entry name" value="Saposin"/>
    <property type="match status" value="2"/>
</dbReference>
<dbReference type="InterPro" id="IPR008139">
    <property type="entry name" value="SaposinB_dom"/>
</dbReference>
<dbReference type="SMART" id="SM00741">
    <property type="entry name" value="SapB"/>
    <property type="match status" value="1"/>
</dbReference>
<evidence type="ECO:0000313" key="8">
    <source>
        <dbReference type="EMBL" id="GIY67635.1"/>
    </source>
</evidence>
<keyword evidence="9" id="KW-1185">Reference proteome</keyword>
<keyword evidence="3" id="KW-0732">Signal</keyword>
<comment type="subcellular location">
    <subcellularLocation>
        <location evidence="1">Secreted</location>
    </subcellularLocation>
</comment>
<keyword evidence="4" id="KW-0677">Repeat</keyword>
<keyword evidence="2" id="KW-0964">Secreted</keyword>
<evidence type="ECO:0000256" key="4">
    <source>
        <dbReference type="ARBA" id="ARBA00022737"/>
    </source>
</evidence>
<dbReference type="Gene3D" id="1.10.225.10">
    <property type="entry name" value="Saposin-like"/>
    <property type="match status" value="2"/>
</dbReference>
<dbReference type="Proteomes" id="UP001054945">
    <property type="component" value="Unassembled WGS sequence"/>
</dbReference>
<evidence type="ECO:0000256" key="6">
    <source>
        <dbReference type="ARBA" id="ARBA00023180"/>
    </source>
</evidence>
<organism evidence="8 9">
    <name type="scientific">Caerostris extrusa</name>
    <name type="common">Bark spider</name>
    <name type="synonym">Caerostris bankana</name>
    <dbReference type="NCBI Taxonomy" id="172846"/>
    <lineage>
        <taxon>Eukaryota</taxon>
        <taxon>Metazoa</taxon>
        <taxon>Ecdysozoa</taxon>
        <taxon>Arthropoda</taxon>
        <taxon>Chelicerata</taxon>
        <taxon>Arachnida</taxon>
        <taxon>Araneae</taxon>
        <taxon>Araneomorphae</taxon>
        <taxon>Entelegynae</taxon>
        <taxon>Araneoidea</taxon>
        <taxon>Araneidae</taxon>
        <taxon>Caerostris</taxon>
    </lineage>
</organism>